<sequence>MTRGWIIRAAPLALAAALLSVPAHAAFKPQTQPCKPSTTELTRAEQRNVKAACAEIEAQVQSWSDAAGGARKLGGMLADNFTWVTPTTQWDRFHRGDKADYIRRITVDQADRYATGSTYRILHTTVQDDRVAIEMLSAINLKDGTKTQNRYHLLYRFDADGKLLEARHYLDTAAKVNDDRAANTRIALAFLDAVAKGAGDAAGKLLAEDVRWIVPTSDPKPGMDRATAIQVINGIPAGFQNFSLTVFDDERLKGDALGPRTAYSNHQPSQPNAVPGVAAERDKVAIEALSRGAHKGRAYENRYQFLFTVRDGLIHEIKEYNDTRHLAEVLSGG</sequence>
<protein>
    <submittedName>
        <fullName evidence="2">Nuclear transport factor 2 family protein</fullName>
    </submittedName>
</protein>
<dbReference type="PANTHER" id="PTHR41252">
    <property type="entry name" value="BLR2505 PROTEIN"/>
    <property type="match status" value="1"/>
</dbReference>
<dbReference type="SUPFAM" id="SSF54427">
    <property type="entry name" value="NTF2-like"/>
    <property type="match status" value="2"/>
</dbReference>
<keyword evidence="3" id="KW-1185">Reference proteome</keyword>
<comment type="caution">
    <text evidence="2">The sequence shown here is derived from an EMBL/GenBank/DDBJ whole genome shotgun (WGS) entry which is preliminary data.</text>
</comment>
<dbReference type="EMBL" id="JBHTIK010000006">
    <property type="protein sequence ID" value="MFD0849037.1"/>
    <property type="molecule type" value="Genomic_DNA"/>
</dbReference>
<gene>
    <name evidence="2" type="ORF">ACFQ00_11935</name>
</gene>
<evidence type="ECO:0000313" key="2">
    <source>
        <dbReference type="EMBL" id="MFD0849037.1"/>
    </source>
</evidence>
<evidence type="ECO:0000256" key="1">
    <source>
        <dbReference type="SAM" id="SignalP"/>
    </source>
</evidence>
<feature type="chain" id="PRO_5045811245" evidence="1">
    <location>
        <begin position="26"/>
        <end position="333"/>
    </location>
</feature>
<organism evidence="2 3">
    <name type="scientific">Sphingosinicella xenopeptidilytica</name>
    <dbReference type="NCBI Taxonomy" id="364098"/>
    <lineage>
        <taxon>Bacteria</taxon>
        <taxon>Pseudomonadati</taxon>
        <taxon>Pseudomonadota</taxon>
        <taxon>Alphaproteobacteria</taxon>
        <taxon>Sphingomonadales</taxon>
        <taxon>Sphingosinicellaceae</taxon>
        <taxon>Sphingosinicella</taxon>
    </lineage>
</organism>
<dbReference type="InterPro" id="IPR032710">
    <property type="entry name" value="NTF2-like_dom_sf"/>
</dbReference>
<name>A0ABW3C5M9_SPHXN</name>
<dbReference type="PANTHER" id="PTHR41252:SF1">
    <property type="entry name" value="BLR2505 PROTEIN"/>
    <property type="match status" value="1"/>
</dbReference>
<dbReference type="Gene3D" id="3.10.450.50">
    <property type="match status" value="2"/>
</dbReference>
<keyword evidence="1" id="KW-0732">Signal</keyword>
<evidence type="ECO:0000313" key="3">
    <source>
        <dbReference type="Proteomes" id="UP001597124"/>
    </source>
</evidence>
<feature type="signal peptide" evidence="1">
    <location>
        <begin position="1"/>
        <end position="25"/>
    </location>
</feature>
<accession>A0ABW3C5M9</accession>
<dbReference type="RefSeq" id="WP_381490951.1">
    <property type="nucleotide sequence ID" value="NZ_JBHTIK010000006.1"/>
</dbReference>
<proteinExistence type="predicted"/>
<dbReference type="Proteomes" id="UP001597124">
    <property type="component" value="Unassembled WGS sequence"/>
</dbReference>
<reference evidence="3" key="1">
    <citation type="journal article" date="2019" name="Int. J. Syst. Evol. Microbiol.">
        <title>The Global Catalogue of Microorganisms (GCM) 10K type strain sequencing project: providing services to taxonomists for standard genome sequencing and annotation.</title>
        <authorList>
            <consortium name="The Broad Institute Genomics Platform"/>
            <consortium name="The Broad Institute Genome Sequencing Center for Infectious Disease"/>
            <person name="Wu L."/>
            <person name="Ma J."/>
        </authorList>
    </citation>
    <scope>NUCLEOTIDE SEQUENCE [LARGE SCALE GENOMIC DNA]</scope>
    <source>
        <strain evidence="3">CCUG 52537</strain>
    </source>
</reference>